<keyword evidence="1" id="KW-0812">Transmembrane</keyword>
<name>A0A9X4NR46_9BURK</name>
<gene>
    <name evidence="2" type="ORF">H010_10516</name>
</gene>
<dbReference type="AlphaFoldDB" id="A0A9X4NR46"/>
<feature type="transmembrane region" description="Helical" evidence="1">
    <location>
        <begin position="56"/>
        <end position="79"/>
    </location>
</feature>
<organism evidence="2 3">
    <name type="scientific">Hydrogenophaga taeniospiralis CCUG 15921</name>
    <dbReference type="NCBI Taxonomy" id="1281780"/>
    <lineage>
        <taxon>Bacteria</taxon>
        <taxon>Pseudomonadati</taxon>
        <taxon>Pseudomonadota</taxon>
        <taxon>Betaproteobacteria</taxon>
        <taxon>Burkholderiales</taxon>
        <taxon>Comamonadaceae</taxon>
        <taxon>Hydrogenophaga</taxon>
    </lineage>
</organism>
<proteinExistence type="predicted"/>
<keyword evidence="3" id="KW-1185">Reference proteome</keyword>
<protein>
    <submittedName>
        <fullName evidence="2">Uncharacterized protein</fullName>
    </submittedName>
</protein>
<evidence type="ECO:0000313" key="3">
    <source>
        <dbReference type="Proteomes" id="UP001152876"/>
    </source>
</evidence>
<reference evidence="2" key="1">
    <citation type="submission" date="2013-01" db="EMBL/GenBank/DDBJ databases">
        <title>Genome draft of Hydrogenophaga taeniospiralis 2K1.</title>
        <authorList>
            <person name="Gomila M."/>
            <person name="Lalucat J."/>
        </authorList>
    </citation>
    <scope>NUCLEOTIDE SEQUENCE</scope>
    <source>
        <strain evidence="2">CCUG 15921</strain>
    </source>
</reference>
<dbReference type="EMBL" id="AOGK01000008">
    <property type="protein sequence ID" value="MDG5975687.1"/>
    <property type="molecule type" value="Genomic_DNA"/>
</dbReference>
<evidence type="ECO:0000313" key="2">
    <source>
        <dbReference type="EMBL" id="MDG5975687.1"/>
    </source>
</evidence>
<evidence type="ECO:0000256" key="1">
    <source>
        <dbReference type="SAM" id="Phobius"/>
    </source>
</evidence>
<accession>A0A9X4NR46</accession>
<keyword evidence="1" id="KW-1133">Transmembrane helix</keyword>
<keyword evidence="1" id="KW-0472">Membrane</keyword>
<sequence length="92" mass="10524">MNAMQQPNDPQPHWLDHPANVKRLYRGFLVVLALTVLAELLVHLHPHFEVDALFGFNAWFGFLACLAMIVVAKGLALVLKRPDTYYDDKHDE</sequence>
<dbReference type="Proteomes" id="UP001152876">
    <property type="component" value="Unassembled WGS sequence"/>
</dbReference>
<comment type="caution">
    <text evidence="2">The sequence shown here is derived from an EMBL/GenBank/DDBJ whole genome shotgun (WGS) entry which is preliminary data.</text>
</comment>
<feature type="transmembrane region" description="Helical" evidence="1">
    <location>
        <begin position="24"/>
        <end position="44"/>
    </location>
</feature>